<reference evidence="2" key="1">
    <citation type="journal article" date="2019" name="bioRxiv">
        <title>The Genome of the Zebra Mussel, Dreissena polymorpha: A Resource for Invasive Species Research.</title>
        <authorList>
            <person name="McCartney M.A."/>
            <person name="Auch B."/>
            <person name="Kono T."/>
            <person name="Mallez S."/>
            <person name="Zhang Y."/>
            <person name="Obille A."/>
            <person name="Becker A."/>
            <person name="Abrahante J.E."/>
            <person name="Garbe J."/>
            <person name="Badalamenti J.P."/>
            <person name="Herman A."/>
            <person name="Mangelson H."/>
            <person name="Liachko I."/>
            <person name="Sullivan S."/>
            <person name="Sone E.D."/>
            <person name="Koren S."/>
            <person name="Silverstein K.A.T."/>
            <person name="Beckman K.B."/>
            <person name="Gohl D.M."/>
        </authorList>
    </citation>
    <scope>NUCLEOTIDE SEQUENCE</scope>
    <source>
        <strain evidence="2">Duluth1</strain>
        <tissue evidence="2">Whole animal</tissue>
    </source>
</reference>
<feature type="region of interest" description="Disordered" evidence="1">
    <location>
        <begin position="30"/>
        <end position="54"/>
    </location>
</feature>
<accession>A0A9D4EMJ6</accession>
<comment type="caution">
    <text evidence="2">The sequence shown here is derived from an EMBL/GenBank/DDBJ whole genome shotgun (WGS) entry which is preliminary data.</text>
</comment>
<evidence type="ECO:0000313" key="2">
    <source>
        <dbReference type="EMBL" id="KAH3782371.1"/>
    </source>
</evidence>
<evidence type="ECO:0000256" key="1">
    <source>
        <dbReference type="SAM" id="MobiDB-lite"/>
    </source>
</evidence>
<keyword evidence="3" id="KW-1185">Reference proteome</keyword>
<evidence type="ECO:0000313" key="3">
    <source>
        <dbReference type="Proteomes" id="UP000828390"/>
    </source>
</evidence>
<proteinExistence type="predicted"/>
<dbReference type="AlphaFoldDB" id="A0A9D4EMJ6"/>
<feature type="compositionally biased region" description="Basic and acidic residues" evidence="1">
    <location>
        <begin position="36"/>
        <end position="46"/>
    </location>
</feature>
<dbReference type="EMBL" id="JAIWYP010000008">
    <property type="protein sequence ID" value="KAH3782371.1"/>
    <property type="molecule type" value="Genomic_DNA"/>
</dbReference>
<gene>
    <name evidence="2" type="ORF">DPMN_160286</name>
</gene>
<organism evidence="2 3">
    <name type="scientific">Dreissena polymorpha</name>
    <name type="common">Zebra mussel</name>
    <name type="synonym">Mytilus polymorpha</name>
    <dbReference type="NCBI Taxonomy" id="45954"/>
    <lineage>
        <taxon>Eukaryota</taxon>
        <taxon>Metazoa</taxon>
        <taxon>Spiralia</taxon>
        <taxon>Lophotrochozoa</taxon>
        <taxon>Mollusca</taxon>
        <taxon>Bivalvia</taxon>
        <taxon>Autobranchia</taxon>
        <taxon>Heteroconchia</taxon>
        <taxon>Euheterodonta</taxon>
        <taxon>Imparidentia</taxon>
        <taxon>Neoheterodontei</taxon>
        <taxon>Myida</taxon>
        <taxon>Dreissenoidea</taxon>
        <taxon>Dreissenidae</taxon>
        <taxon>Dreissena</taxon>
    </lineage>
</organism>
<protein>
    <submittedName>
        <fullName evidence="2">Uncharacterized protein</fullName>
    </submittedName>
</protein>
<dbReference type="Proteomes" id="UP000828390">
    <property type="component" value="Unassembled WGS sequence"/>
</dbReference>
<reference evidence="2" key="2">
    <citation type="submission" date="2020-11" db="EMBL/GenBank/DDBJ databases">
        <authorList>
            <person name="McCartney M.A."/>
            <person name="Auch B."/>
            <person name="Kono T."/>
            <person name="Mallez S."/>
            <person name="Becker A."/>
            <person name="Gohl D.M."/>
            <person name="Silverstein K.A.T."/>
            <person name="Koren S."/>
            <person name="Bechman K.B."/>
            <person name="Herman A."/>
            <person name="Abrahante J.E."/>
            <person name="Garbe J."/>
        </authorList>
    </citation>
    <scope>NUCLEOTIDE SEQUENCE</scope>
    <source>
        <strain evidence="2">Duluth1</strain>
        <tissue evidence="2">Whole animal</tissue>
    </source>
</reference>
<name>A0A9D4EMJ6_DREPO</name>
<sequence>MFLTDPISFELSPNIISTNILTKVLTRKKKNAPPPFREDWTTDRTSRVKTAQPPGSMLFNKPDPFFLEDWSTHFLSVNKENATPPGDHVFQQTGTILELIQDIIRTNTSRVLTRKTSSSNGGNVFQPAGTLSDFFQDIIGSYGLTKIYEALTINVASRVLTMNMLTTHDEQKAITKTHHEHA</sequence>